<dbReference type="PROSITE" id="PS51257">
    <property type="entry name" value="PROKAR_LIPOPROTEIN"/>
    <property type="match status" value="1"/>
</dbReference>
<dbReference type="eggNOG" id="ENOG50349Y8">
    <property type="taxonomic scope" value="Bacteria"/>
</dbReference>
<sequence length="84" mass="9683">MKYCVIFFALLISVGCSSGLHQRDIRECRENAFQNQTLPMAVIEAQYNDCLSEKKEIQAAERQMTLMENVFEIMLDIFGVKESD</sequence>
<dbReference type="HOGENOM" id="CLU_2525079_0_0_6"/>
<name>A0A0A7ECV3_9GAMM</name>
<dbReference type="OrthoDB" id="9891658at2"/>
<dbReference type="EMBL" id="CP009888">
    <property type="protein sequence ID" value="AIY64475.1"/>
    <property type="molecule type" value="Genomic_DNA"/>
</dbReference>
<accession>A0A0A7ECV3</accession>
<evidence type="ECO:0000313" key="1">
    <source>
        <dbReference type="EMBL" id="AIY64475.1"/>
    </source>
</evidence>
<dbReference type="KEGG" id="pseo:OM33_04435"/>
<protein>
    <recommendedName>
        <fullName evidence="3">Lipoprotein</fullName>
    </recommendedName>
</protein>
<proteinExistence type="predicted"/>
<organism evidence="1 2">
    <name type="scientific">Pseudoalteromonas piratica</name>
    <dbReference type="NCBI Taxonomy" id="1348114"/>
    <lineage>
        <taxon>Bacteria</taxon>
        <taxon>Pseudomonadati</taxon>
        <taxon>Pseudomonadota</taxon>
        <taxon>Gammaproteobacteria</taxon>
        <taxon>Alteromonadales</taxon>
        <taxon>Pseudoalteromonadaceae</taxon>
        <taxon>Pseudoalteromonas</taxon>
    </lineage>
</organism>
<dbReference type="Proteomes" id="UP000030341">
    <property type="component" value="Chromosome 1"/>
</dbReference>
<reference evidence="1 2" key="1">
    <citation type="submission" date="2014-11" db="EMBL/GenBank/DDBJ databases">
        <title>Complete Genome Sequence of Pseudoalteromonas sp. Strain OCN003 Isolated from Kaneohe Bay, Oahu, Hawaii.</title>
        <authorList>
            <person name="Beurmann S."/>
            <person name="Videau P."/>
            <person name="Ushijima B."/>
            <person name="Smith A.M."/>
            <person name="Aeby G.S."/>
            <person name="Callahan S.M."/>
            <person name="Belcaid M."/>
        </authorList>
    </citation>
    <scope>NUCLEOTIDE SEQUENCE [LARGE SCALE GENOMIC DNA]</scope>
    <source>
        <strain evidence="1 2">OCN003</strain>
    </source>
</reference>
<keyword evidence="2" id="KW-1185">Reference proteome</keyword>
<evidence type="ECO:0008006" key="3">
    <source>
        <dbReference type="Google" id="ProtNLM"/>
    </source>
</evidence>
<gene>
    <name evidence="1" type="ORF">OM33_04435</name>
</gene>
<evidence type="ECO:0000313" key="2">
    <source>
        <dbReference type="Proteomes" id="UP000030341"/>
    </source>
</evidence>
<dbReference type="AlphaFoldDB" id="A0A0A7ECV3"/>
<dbReference type="RefSeq" id="WP_038639209.1">
    <property type="nucleotide sequence ID" value="NZ_CP009888.1"/>
</dbReference>